<evidence type="ECO:0000259" key="1">
    <source>
        <dbReference type="Pfam" id="PF05685"/>
    </source>
</evidence>
<sequence length="207" mass="23318">MTSPTALRAWEVPPETDRIEMAESDDTSTLDDLFERLAKMPVPEGYRVEIVEGAIHMSPQRHVHWQIIRRIVRALEDRFGMDVPVASDERIDFPGRLNGLCPDVAKLREGAQQNIKGHWPYQDVEFVAEVISKDTAANDYGPKKTAYATAGVPVYLVVDPYLGRCHVYTQPKDGDYISDLTIAFGAEINLKETVVDLTLTTDEFPRD</sequence>
<protein>
    <submittedName>
        <fullName evidence="2">Uma2 family endonuclease</fullName>
    </submittedName>
</protein>
<dbReference type="PANTHER" id="PTHR35400:SF3">
    <property type="entry name" value="SLL1072 PROTEIN"/>
    <property type="match status" value="1"/>
</dbReference>
<dbReference type="EMBL" id="CP108253">
    <property type="protein sequence ID" value="WTU41777.1"/>
    <property type="molecule type" value="Genomic_DNA"/>
</dbReference>
<name>A0AAU2H323_9ACTN</name>
<organism evidence="2">
    <name type="scientific">Streptomyces sp. NBC_00060</name>
    <dbReference type="NCBI Taxonomy" id="2975636"/>
    <lineage>
        <taxon>Bacteria</taxon>
        <taxon>Bacillati</taxon>
        <taxon>Actinomycetota</taxon>
        <taxon>Actinomycetes</taxon>
        <taxon>Kitasatosporales</taxon>
        <taxon>Streptomycetaceae</taxon>
        <taxon>Streptomyces</taxon>
    </lineage>
</organism>
<feature type="domain" description="Putative restriction endonuclease" evidence="1">
    <location>
        <begin position="35"/>
        <end position="200"/>
    </location>
</feature>
<gene>
    <name evidence="2" type="ORF">OHV25_20425</name>
</gene>
<dbReference type="AlphaFoldDB" id="A0AAU2H323"/>
<evidence type="ECO:0000313" key="2">
    <source>
        <dbReference type="EMBL" id="WTU41777.1"/>
    </source>
</evidence>
<dbReference type="InterPro" id="IPR008538">
    <property type="entry name" value="Uma2"/>
</dbReference>
<dbReference type="InterPro" id="IPR012296">
    <property type="entry name" value="Nuclease_put_TT1808"/>
</dbReference>
<proteinExistence type="predicted"/>
<keyword evidence="2" id="KW-0378">Hydrolase</keyword>
<accession>A0AAU2H323</accession>
<dbReference type="PANTHER" id="PTHR35400">
    <property type="entry name" value="SLR1083 PROTEIN"/>
    <property type="match status" value="1"/>
</dbReference>
<dbReference type="GO" id="GO:0004519">
    <property type="term" value="F:endonuclease activity"/>
    <property type="evidence" value="ECO:0007669"/>
    <property type="project" value="UniProtKB-KW"/>
</dbReference>
<dbReference type="SUPFAM" id="SSF52980">
    <property type="entry name" value="Restriction endonuclease-like"/>
    <property type="match status" value="1"/>
</dbReference>
<dbReference type="InterPro" id="IPR011335">
    <property type="entry name" value="Restrct_endonuc-II-like"/>
</dbReference>
<dbReference type="CDD" id="cd06260">
    <property type="entry name" value="DUF820-like"/>
    <property type="match status" value="1"/>
</dbReference>
<keyword evidence="2" id="KW-0540">Nuclease</keyword>
<keyword evidence="2" id="KW-0255">Endonuclease</keyword>
<dbReference type="Pfam" id="PF05685">
    <property type="entry name" value="Uma2"/>
    <property type="match status" value="1"/>
</dbReference>
<reference evidence="2" key="1">
    <citation type="submission" date="2022-10" db="EMBL/GenBank/DDBJ databases">
        <title>The complete genomes of actinobacterial strains from the NBC collection.</title>
        <authorList>
            <person name="Joergensen T.S."/>
            <person name="Alvarez Arevalo M."/>
            <person name="Sterndorff E.B."/>
            <person name="Faurdal D."/>
            <person name="Vuksanovic O."/>
            <person name="Mourched A.-S."/>
            <person name="Charusanti P."/>
            <person name="Shaw S."/>
            <person name="Blin K."/>
            <person name="Weber T."/>
        </authorList>
    </citation>
    <scope>NUCLEOTIDE SEQUENCE</scope>
    <source>
        <strain evidence="2">NBC_00060</strain>
    </source>
</reference>
<dbReference type="Gene3D" id="3.90.1570.10">
    <property type="entry name" value="tt1808, chain A"/>
    <property type="match status" value="1"/>
</dbReference>